<dbReference type="EMBL" id="MEVH01000017">
    <property type="protein sequence ID" value="OGC51607.1"/>
    <property type="molecule type" value="Genomic_DNA"/>
</dbReference>
<evidence type="ECO:0000313" key="1">
    <source>
        <dbReference type="EMBL" id="OGC51607.1"/>
    </source>
</evidence>
<name>A0A1F4V341_UNCKA</name>
<dbReference type="Proteomes" id="UP000178771">
    <property type="component" value="Unassembled WGS sequence"/>
</dbReference>
<dbReference type="InterPro" id="IPR022148">
    <property type="entry name" value="CopG_antitoxin"/>
</dbReference>
<proteinExistence type="predicted"/>
<protein>
    <submittedName>
        <fullName evidence="1">Uncharacterized protein</fullName>
    </submittedName>
</protein>
<comment type="caution">
    <text evidence="1">The sequence shown here is derived from an EMBL/GenBank/DDBJ whole genome shotgun (WGS) entry which is preliminary data.</text>
</comment>
<organism evidence="1 2">
    <name type="scientific">candidate division WWE3 bacterium RIFCSPLOWO2_01_FULL_39_13</name>
    <dbReference type="NCBI Taxonomy" id="1802624"/>
    <lineage>
        <taxon>Bacteria</taxon>
        <taxon>Katanobacteria</taxon>
    </lineage>
</organism>
<gene>
    <name evidence="1" type="ORF">A2982_01090</name>
</gene>
<dbReference type="AlphaFoldDB" id="A0A1F4V341"/>
<evidence type="ECO:0000313" key="2">
    <source>
        <dbReference type="Proteomes" id="UP000178771"/>
    </source>
</evidence>
<sequence length="95" mass="11206">MKMKKIKTVPKFKSIQEEAKFWDTHSTENFPDYWQEVPDVKFSKHLVSVYKTVFPIRLDKETKMAIEKVAKKKGMGTSTTARVLIRERLSEMKIL</sequence>
<dbReference type="Pfam" id="PF12441">
    <property type="entry name" value="CopG_antitoxin"/>
    <property type="match status" value="1"/>
</dbReference>
<accession>A0A1F4V341</accession>
<reference evidence="1 2" key="1">
    <citation type="journal article" date="2016" name="Nat. Commun.">
        <title>Thousands of microbial genomes shed light on interconnected biogeochemical processes in an aquifer system.</title>
        <authorList>
            <person name="Anantharaman K."/>
            <person name="Brown C.T."/>
            <person name="Hug L.A."/>
            <person name="Sharon I."/>
            <person name="Castelle C.J."/>
            <person name="Probst A.J."/>
            <person name="Thomas B.C."/>
            <person name="Singh A."/>
            <person name="Wilkins M.J."/>
            <person name="Karaoz U."/>
            <person name="Brodie E.L."/>
            <person name="Williams K.H."/>
            <person name="Hubbard S.S."/>
            <person name="Banfield J.F."/>
        </authorList>
    </citation>
    <scope>NUCLEOTIDE SEQUENCE [LARGE SCALE GENOMIC DNA]</scope>
</reference>